<keyword evidence="1" id="KW-1133">Transmembrane helix</keyword>
<keyword evidence="3" id="KW-1185">Reference proteome</keyword>
<sequence length="95" mass="10928">MVILKFCRRGIVSAYFGLAIYLNLCFYYVLLREYLGKPEKYLKESRHDGYCQTYMGELRSLLQMWAGIPNIGDVVDFVRVKLADILGLYCSGPST</sequence>
<feature type="transmembrane region" description="Helical" evidence="1">
    <location>
        <begin position="12"/>
        <end position="31"/>
    </location>
</feature>
<proteinExistence type="predicted"/>
<comment type="caution">
    <text evidence="2">The sequence shown here is derived from an EMBL/GenBank/DDBJ whole genome shotgun (WGS) entry which is preliminary data.</text>
</comment>
<accession>A0A1H3Q544</accession>
<protein>
    <submittedName>
        <fullName evidence="2">Uncharacterized protein</fullName>
    </submittedName>
</protein>
<evidence type="ECO:0000313" key="3">
    <source>
        <dbReference type="Proteomes" id="UP000199663"/>
    </source>
</evidence>
<reference evidence="2 3" key="1">
    <citation type="submission" date="2016-10" db="EMBL/GenBank/DDBJ databases">
        <authorList>
            <person name="Varghese N."/>
            <person name="Submissions S."/>
        </authorList>
    </citation>
    <scope>NUCLEOTIDE SEQUENCE [LARGE SCALE GENOMIC DNA]</scope>
    <source>
        <strain evidence="2 3">DSM 17997</strain>
    </source>
</reference>
<name>A0A1H3Q544_9BACT</name>
<dbReference type="Proteomes" id="UP000199663">
    <property type="component" value="Unassembled WGS sequence"/>
</dbReference>
<gene>
    <name evidence="2" type="ORF">SAMN05444412_105230</name>
</gene>
<keyword evidence="1" id="KW-0812">Transmembrane</keyword>
<dbReference type="EMBL" id="FNQC01000005">
    <property type="protein sequence ID" value="SDZ08506.1"/>
    <property type="molecule type" value="Genomic_DNA"/>
</dbReference>
<keyword evidence="1" id="KW-0472">Membrane</keyword>
<organism evidence="2 3">
    <name type="scientific">Rhodonellum ikkaensis</name>
    <dbReference type="NCBI Taxonomy" id="336829"/>
    <lineage>
        <taxon>Bacteria</taxon>
        <taxon>Pseudomonadati</taxon>
        <taxon>Bacteroidota</taxon>
        <taxon>Cytophagia</taxon>
        <taxon>Cytophagales</taxon>
        <taxon>Cytophagaceae</taxon>
        <taxon>Rhodonellum</taxon>
    </lineage>
</organism>
<evidence type="ECO:0000256" key="1">
    <source>
        <dbReference type="SAM" id="Phobius"/>
    </source>
</evidence>
<evidence type="ECO:0000313" key="2">
    <source>
        <dbReference type="EMBL" id="SDZ08506.1"/>
    </source>
</evidence>